<accession>A0ABT2ED46</accession>
<dbReference type="InterPro" id="IPR051533">
    <property type="entry name" value="WaaL-like"/>
</dbReference>
<keyword evidence="8" id="KW-1185">Reference proteome</keyword>
<evidence type="ECO:0000256" key="2">
    <source>
        <dbReference type="ARBA" id="ARBA00022692"/>
    </source>
</evidence>
<feature type="transmembrane region" description="Helical" evidence="5">
    <location>
        <begin position="360"/>
        <end position="377"/>
    </location>
</feature>
<dbReference type="PANTHER" id="PTHR37422">
    <property type="entry name" value="TEICHURONIC ACID BIOSYNTHESIS PROTEIN TUAE"/>
    <property type="match status" value="1"/>
</dbReference>
<dbReference type="RefSeq" id="WP_259035552.1">
    <property type="nucleotide sequence ID" value="NZ_JAJISC010000003.1"/>
</dbReference>
<comment type="caution">
    <text evidence="7">The sequence shown here is derived from an EMBL/GenBank/DDBJ whole genome shotgun (WGS) entry which is preliminary data.</text>
</comment>
<evidence type="ECO:0000259" key="6">
    <source>
        <dbReference type="Pfam" id="PF04932"/>
    </source>
</evidence>
<reference evidence="7" key="1">
    <citation type="submission" date="2021-11" db="EMBL/GenBank/DDBJ databases">
        <title>Halomonas sp., isolated from a coastal aquaculture zone in Dongshan Bay.</title>
        <authorList>
            <person name="Lin W."/>
        </authorList>
    </citation>
    <scope>NUCLEOTIDE SEQUENCE</scope>
    <source>
        <strain evidence="7">Yzlin-01</strain>
    </source>
</reference>
<keyword evidence="4 5" id="KW-0472">Membrane</keyword>
<keyword evidence="2 5" id="KW-0812">Transmembrane</keyword>
<dbReference type="Proteomes" id="UP001165542">
    <property type="component" value="Unassembled WGS sequence"/>
</dbReference>
<feature type="transmembrane region" description="Helical" evidence="5">
    <location>
        <begin position="81"/>
        <end position="103"/>
    </location>
</feature>
<feature type="transmembrane region" description="Helical" evidence="5">
    <location>
        <begin position="55"/>
        <end position="74"/>
    </location>
</feature>
<feature type="transmembrane region" description="Helical" evidence="5">
    <location>
        <begin position="152"/>
        <end position="168"/>
    </location>
</feature>
<keyword evidence="3 5" id="KW-1133">Transmembrane helix</keyword>
<feature type="transmembrane region" description="Helical" evidence="5">
    <location>
        <begin position="174"/>
        <end position="191"/>
    </location>
</feature>
<evidence type="ECO:0000256" key="3">
    <source>
        <dbReference type="ARBA" id="ARBA00022989"/>
    </source>
</evidence>
<organism evidence="7 8">
    <name type="scientific">Halomonas dongshanensis</name>
    <dbReference type="NCBI Taxonomy" id="2890835"/>
    <lineage>
        <taxon>Bacteria</taxon>
        <taxon>Pseudomonadati</taxon>
        <taxon>Pseudomonadota</taxon>
        <taxon>Gammaproteobacteria</taxon>
        <taxon>Oceanospirillales</taxon>
        <taxon>Halomonadaceae</taxon>
        <taxon>Halomonas</taxon>
    </lineage>
</organism>
<sequence>MLSIEQYSTMLMILLALLGFITLSKWSVSPVVIFLPIFIFYLFLISLLFEGELTALAKVVALSLIVVLASFCAYKVSAEEFLKLLVVSLFLLLVFNVVLASFYPDVGVEAGKFSGDWKGVFDQKNALGRLSALLMVLATLLFISVRDLENKIFAFFVFVSAVFVVINSGSRTGFATGVLTSVLVLFFCLVYKVIKDPEVNAKVFVAVLFFEAFSIGVIILSNMEAVNLYSGNDGVSVFGQFISLTGRLTIWEYAVQHLQGAHLWVGYGLDNFWTTENFRALGAIDGMGDFYPEDSHNGYIDILIQGGVLGAFFYGTFIVFLLVSVLRANLNFVEFITFFTFISFFMISNISESYTTKSTNIVNFIFIYLSALVFLKSGKNRCGWILKVSSVKDIKIFGFALLGKSVNRTRVL</sequence>
<name>A0ABT2ED46_9GAMM</name>
<comment type="subcellular location">
    <subcellularLocation>
        <location evidence="1">Membrane</location>
        <topology evidence="1">Multi-pass membrane protein</topology>
    </subcellularLocation>
</comment>
<evidence type="ECO:0000256" key="1">
    <source>
        <dbReference type="ARBA" id="ARBA00004141"/>
    </source>
</evidence>
<feature type="transmembrane region" description="Helical" evidence="5">
    <location>
        <begin position="31"/>
        <end position="49"/>
    </location>
</feature>
<evidence type="ECO:0000313" key="7">
    <source>
        <dbReference type="EMBL" id="MCS2609035.1"/>
    </source>
</evidence>
<evidence type="ECO:0000256" key="5">
    <source>
        <dbReference type="SAM" id="Phobius"/>
    </source>
</evidence>
<evidence type="ECO:0000313" key="8">
    <source>
        <dbReference type="Proteomes" id="UP001165542"/>
    </source>
</evidence>
<proteinExistence type="predicted"/>
<feature type="transmembrane region" description="Helical" evidence="5">
    <location>
        <begin position="330"/>
        <end position="348"/>
    </location>
</feature>
<feature type="transmembrane region" description="Helical" evidence="5">
    <location>
        <begin position="126"/>
        <end position="145"/>
    </location>
</feature>
<feature type="domain" description="O-antigen ligase-related" evidence="6">
    <location>
        <begin position="156"/>
        <end position="314"/>
    </location>
</feature>
<feature type="transmembrane region" description="Helical" evidence="5">
    <location>
        <begin position="6"/>
        <end position="24"/>
    </location>
</feature>
<keyword evidence="7" id="KW-0436">Ligase</keyword>
<dbReference type="Pfam" id="PF04932">
    <property type="entry name" value="Wzy_C"/>
    <property type="match status" value="1"/>
</dbReference>
<protein>
    <submittedName>
        <fullName evidence="7">O-antigen ligase family protein</fullName>
    </submittedName>
</protein>
<feature type="transmembrane region" description="Helical" evidence="5">
    <location>
        <begin position="302"/>
        <end position="323"/>
    </location>
</feature>
<dbReference type="EMBL" id="JAJISC010000003">
    <property type="protein sequence ID" value="MCS2609035.1"/>
    <property type="molecule type" value="Genomic_DNA"/>
</dbReference>
<feature type="transmembrane region" description="Helical" evidence="5">
    <location>
        <begin position="203"/>
        <end position="223"/>
    </location>
</feature>
<evidence type="ECO:0000256" key="4">
    <source>
        <dbReference type="ARBA" id="ARBA00023136"/>
    </source>
</evidence>
<dbReference type="GO" id="GO:0016874">
    <property type="term" value="F:ligase activity"/>
    <property type="evidence" value="ECO:0007669"/>
    <property type="project" value="UniProtKB-KW"/>
</dbReference>
<dbReference type="InterPro" id="IPR007016">
    <property type="entry name" value="O-antigen_ligase-rel_domated"/>
</dbReference>
<gene>
    <name evidence="7" type="ORF">LLY24_06845</name>
</gene>
<dbReference type="PANTHER" id="PTHR37422:SF17">
    <property type="entry name" value="O-ANTIGEN LIGASE"/>
    <property type="match status" value="1"/>
</dbReference>